<keyword evidence="3" id="KW-1185">Reference proteome</keyword>
<protein>
    <submittedName>
        <fullName evidence="2">AAA family ATPase</fullName>
    </submittedName>
</protein>
<comment type="caution">
    <text evidence="2">The sequence shown here is derived from an EMBL/GenBank/DDBJ whole genome shotgun (WGS) entry which is preliminary data.</text>
</comment>
<dbReference type="RefSeq" id="WP_202102476.1">
    <property type="nucleotide sequence ID" value="NZ_JAERTY010000004.1"/>
</dbReference>
<dbReference type="InterPro" id="IPR003959">
    <property type="entry name" value="ATPase_AAA_core"/>
</dbReference>
<accession>A0ABS1R1Z6</accession>
<dbReference type="Proteomes" id="UP000625283">
    <property type="component" value="Unassembled WGS sequence"/>
</dbReference>
<dbReference type="EMBL" id="JAERTY010000004">
    <property type="protein sequence ID" value="MBL1408707.1"/>
    <property type="molecule type" value="Genomic_DNA"/>
</dbReference>
<proteinExistence type="predicted"/>
<organism evidence="2 3">
    <name type="scientific">Sphingobacterium faecale</name>
    <dbReference type="NCBI Taxonomy" id="2803775"/>
    <lineage>
        <taxon>Bacteria</taxon>
        <taxon>Pseudomonadati</taxon>
        <taxon>Bacteroidota</taxon>
        <taxon>Sphingobacteriia</taxon>
        <taxon>Sphingobacteriales</taxon>
        <taxon>Sphingobacteriaceae</taxon>
        <taxon>Sphingobacterium</taxon>
    </lineage>
</organism>
<sequence length="376" mass="43323">MKGNHIPHALDLQSYCLSGEKREISLATVSMIRSSDYGTIASSRFFVHYFGTMPHSEKRHDLDCSQCLPWLLQQFSGQIIDCHYEKSFDDKQKMMTFDLVYLFISGGLMLIIDFNRNSIYFYYHCYPQQQIHQLWDALQQFQQVEKFDDAKVSFMVQYRNDLDTQRMDIKKPEIDIDRHYNDDFKDIDQIIQSRLRLEKDKGIVLLHGKPGTGKTSYIRHLIHHIDKEVIFVPVQLAQDLAGPQLLTFFIEHPNSIFVIEDAENLVIDREVQGMSAVSALLNFTDGLLADSLGIQFVCTFNTDLSRVDKALLRKGRLIAQYEFGLLARDKAQVLSDSLGYDTHISEAMSLAAIFHQDEQPQQRTVSSHRAVGFKIA</sequence>
<gene>
    <name evidence="2" type="ORF">JKG61_08100</name>
</gene>
<dbReference type="Pfam" id="PF00004">
    <property type="entry name" value="AAA"/>
    <property type="match status" value="1"/>
</dbReference>
<feature type="domain" description="ATPase AAA-type core" evidence="1">
    <location>
        <begin position="204"/>
        <end position="324"/>
    </location>
</feature>
<evidence type="ECO:0000313" key="2">
    <source>
        <dbReference type="EMBL" id="MBL1408707.1"/>
    </source>
</evidence>
<dbReference type="InterPro" id="IPR027417">
    <property type="entry name" value="P-loop_NTPase"/>
</dbReference>
<dbReference type="Gene3D" id="3.40.50.300">
    <property type="entry name" value="P-loop containing nucleotide triphosphate hydrolases"/>
    <property type="match status" value="1"/>
</dbReference>
<dbReference type="InterPro" id="IPR050747">
    <property type="entry name" value="Mitochondrial_chaperone_BCS1"/>
</dbReference>
<evidence type="ECO:0000259" key="1">
    <source>
        <dbReference type="Pfam" id="PF00004"/>
    </source>
</evidence>
<dbReference type="PANTHER" id="PTHR23070">
    <property type="entry name" value="BCS1 AAA-TYPE ATPASE"/>
    <property type="match status" value="1"/>
</dbReference>
<reference evidence="2 3" key="1">
    <citation type="submission" date="2021-01" db="EMBL/GenBank/DDBJ databases">
        <title>C459-1 draft genome sequence.</title>
        <authorList>
            <person name="Zhang X.-F."/>
        </authorList>
    </citation>
    <scope>NUCLEOTIDE SEQUENCE [LARGE SCALE GENOMIC DNA]</scope>
    <source>
        <strain evidence="3">C459-1</strain>
    </source>
</reference>
<name>A0ABS1R1Z6_9SPHI</name>
<dbReference type="SUPFAM" id="SSF52540">
    <property type="entry name" value="P-loop containing nucleoside triphosphate hydrolases"/>
    <property type="match status" value="1"/>
</dbReference>
<evidence type="ECO:0000313" key="3">
    <source>
        <dbReference type="Proteomes" id="UP000625283"/>
    </source>
</evidence>